<organism evidence="2 3">
    <name type="scientific">Eimeria tenella</name>
    <name type="common">Coccidian parasite</name>
    <dbReference type="NCBI Taxonomy" id="5802"/>
    <lineage>
        <taxon>Eukaryota</taxon>
        <taxon>Sar</taxon>
        <taxon>Alveolata</taxon>
        <taxon>Apicomplexa</taxon>
        <taxon>Conoidasida</taxon>
        <taxon>Coccidia</taxon>
        <taxon>Eucoccidiorida</taxon>
        <taxon>Eimeriorina</taxon>
        <taxon>Eimeriidae</taxon>
        <taxon>Eimeria</taxon>
    </lineage>
</organism>
<keyword evidence="1" id="KW-0812">Transmembrane</keyword>
<evidence type="ECO:0000313" key="2">
    <source>
        <dbReference type="EMBL" id="CDJ40577.1"/>
    </source>
</evidence>
<sequence>MDSIRNSQHNATASPRLRRSSLRAFAAGAAASYFQLLAAFWQHFFLQIHSVSWLQLLLLSACSRTAVAAAAAEDEPTSSCRTCGSCFAAALLLQQRGWQ</sequence>
<dbReference type="VEuPathDB" id="ToxoDB:ETH_00020070"/>
<keyword evidence="1" id="KW-0472">Membrane</keyword>
<dbReference type="EMBL" id="HG675163">
    <property type="protein sequence ID" value="CDJ40577.1"/>
    <property type="molecule type" value="Genomic_DNA"/>
</dbReference>
<gene>
    <name evidence="2" type="ORF">ETH_00020070</name>
</gene>
<name>U6KR35_EIMTE</name>
<reference evidence="2" key="1">
    <citation type="submission" date="2013-10" db="EMBL/GenBank/DDBJ databases">
        <title>Genomic analysis of the causative agents of coccidiosis in chickens.</title>
        <authorList>
            <person name="Reid A.J."/>
            <person name="Blake D."/>
            <person name="Billington K."/>
            <person name="Browne H."/>
            <person name="Dunn M."/>
            <person name="Hung S."/>
            <person name="Kawahara F."/>
            <person name="Miranda-Saavedra D."/>
            <person name="Mourier T."/>
            <person name="Nagra H."/>
            <person name="Otto T.D."/>
            <person name="Rawlings N."/>
            <person name="Sanchez A."/>
            <person name="Sanders M."/>
            <person name="Subramaniam C."/>
            <person name="Tay Y."/>
            <person name="Dear P."/>
            <person name="Doerig C."/>
            <person name="Gruber A."/>
            <person name="Parkinson J."/>
            <person name="Shirley M."/>
            <person name="Wan K.L."/>
            <person name="Berriman M."/>
            <person name="Tomley F."/>
            <person name="Pain A."/>
        </authorList>
    </citation>
    <scope>NUCLEOTIDE SEQUENCE [LARGE SCALE GENOMIC DNA]</scope>
    <source>
        <strain evidence="2">Houghton</strain>
    </source>
</reference>
<dbReference type="AlphaFoldDB" id="U6KR35"/>
<proteinExistence type="predicted"/>
<dbReference type="Proteomes" id="UP000030747">
    <property type="component" value="Unassembled WGS sequence"/>
</dbReference>
<dbReference type="RefSeq" id="XP_013231327.1">
    <property type="nucleotide sequence ID" value="XM_013375873.1"/>
</dbReference>
<keyword evidence="3" id="KW-1185">Reference proteome</keyword>
<protein>
    <submittedName>
        <fullName evidence="2">Uncharacterized protein</fullName>
    </submittedName>
</protein>
<evidence type="ECO:0000313" key="3">
    <source>
        <dbReference type="Proteomes" id="UP000030747"/>
    </source>
</evidence>
<reference evidence="2" key="2">
    <citation type="submission" date="2013-10" db="EMBL/GenBank/DDBJ databases">
        <authorList>
            <person name="Aslett M."/>
        </authorList>
    </citation>
    <scope>NUCLEOTIDE SEQUENCE [LARGE SCALE GENOMIC DNA]</scope>
    <source>
        <strain evidence="2">Houghton</strain>
    </source>
</reference>
<feature type="transmembrane region" description="Helical" evidence="1">
    <location>
        <begin position="21"/>
        <end position="41"/>
    </location>
</feature>
<evidence type="ECO:0000256" key="1">
    <source>
        <dbReference type="SAM" id="Phobius"/>
    </source>
</evidence>
<keyword evidence="1" id="KW-1133">Transmembrane helix</keyword>
<dbReference type="GeneID" id="25253142"/>
<accession>U6KR35</accession>